<dbReference type="STRING" id="1325564.NSJP_3506"/>
<proteinExistence type="predicted"/>
<dbReference type="Proteomes" id="UP000192042">
    <property type="component" value="Chromosome I"/>
</dbReference>
<dbReference type="RefSeq" id="WP_080887860.1">
    <property type="nucleotide sequence ID" value="NZ_LT828648.1"/>
</dbReference>
<evidence type="ECO:0000313" key="2">
    <source>
        <dbReference type="EMBL" id="SLM49673.1"/>
    </source>
</evidence>
<dbReference type="OrthoDB" id="9150564at2"/>
<feature type="signal peptide" evidence="1">
    <location>
        <begin position="1"/>
        <end position="21"/>
    </location>
</feature>
<gene>
    <name evidence="2" type="ORF">NSJP_3506</name>
</gene>
<evidence type="ECO:0008006" key="4">
    <source>
        <dbReference type="Google" id="ProtNLM"/>
    </source>
</evidence>
<dbReference type="EMBL" id="LT828648">
    <property type="protein sequence ID" value="SLM49673.1"/>
    <property type="molecule type" value="Genomic_DNA"/>
</dbReference>
<accession>A0A1W1IA81</accession>
<dbReference type="KEGG" id="nja:NSJP_3506"/>
<sequence>MIRRAIALTVIALLAACTSPALLPKPKQAVPVGSYPQDPRKGAVVLSVNWGRALKCGSYRYAQLRGFGFDRIPLQAVVDGDVPDVFIEGSPYFKESEPVNYLLAIEPGIYALTHYAIEVAASTFNVKIGTVGPSALMKNGAVIGGTFDVKQGELVYIGHFGLSCNGEPSFWRDYPDDPGTFDQYKAVIKRRYDLLDVESMQFRPFKTTLFGKQ</sequence>
<evidence type="ECO:0000313" key="3">
    <source>
        <dbReference type="Proteomes" id="UP000192042"/>
    </source>
</evidence>
<organism evidence="2 3">
    <name type="scientific">Nitrospira japonica</name>
    <dbReference type="NCBI Taxonomy" id="1325564"/>
    <lineage>
        <taxon>Bacteria</taxon>
        <taxon>Pseudomonadati</taxon>
        <taxon>Nitrospirota</taxon>
        <taxon>Nitrospiria</taxon>
        <taxon>Nitrospirales</taxon>
        <taxon>Nitrospiraceae</taxon>
        <taxon>Nitrospira</taxon>
    </lineage>
</organism>
<dbReference type="AlphaFoldDB" id="A0A1W1IA81"/>
<protein>
    <recommendedName>
        <fullName evidence="4">Lipoprotein</fullName>
    </recommendedName>
</protein>
<feature type="chain" id="PRO_5012212948" description="Lipoprotein" evidence="1">
    <location>
        <begin position="22"/>
        <end position="213"/>
    </location>
</feature>
<name>A0A1W1IA81_9BACT</name>
<keyword evidence="3" id="KW-1185">Reference proteome</keyword>
<keyword evidence="1" id="KW-0732">Signal</keyword>
<reference evidence="2 3" key="1">
    <citation type="submission" date="2017-03" db="EMBL/GenBank/DDBJ databases">
        <authorList>
            <person name="Afonso C.L."/>
            <person name="Miller P.J."/>
            <person name="Scott M.A."/>
            <person name="Spackman E."/>
            <person name="Goraichik I."/>
            <person name="Dimitrov K.M."/>
            <person name="Suarez D.L."/>
            <person name="Swayne D.E."/>
        </authorList>
    </citation>
    <scope>NUCLEOTIDE SEQUENCE [LARGE SCALE GENOMIC DNA]</scope>
    <source>
        <strain evidence="2">Genome sequencing of Nitrospira japonica strain NJ11</strain>
    </source>
</reference>
<evidence type="ECO:0000256" key="1">
    <source>
        <dbReference type="SAM" id="SignalP"/>
    </source>
</evidence>
<dbReference type="PROSITE" id="PS51257">
    <property type="entry name" value="PROKAR_LIPOPROTEIN"/>
    <property type="match status" value="1"/>
</dbReference>